<dbReference type="InterPro" id="IPR010775">
    <property type="entry name" value="DUF1365"/>
</dbReference>
<evidence type="ECO:0000313" key="2">
    <source>
        <dbReference type="Proteomes" id="UP000192907"/>
    </source>
</evidence>
<dbReference type="EMBL" id="FWZT01000016">
    <property type="protein sequence ID" value="SMF53408.1"/>
    <property type="molecule type" value="Genomic_DNA"/>
</dbReference>
<dbReference type="Pfam" id="PF07103">
    <property type="entry name" value="DUF1365"/>
    <property type="match status" value="1"/>
</dbReference>
<dbReference type="Proteomes" id="UP000192907">
    <property type="component" value="Unassembled WGS sequence"/>
</dbReference>
<dbReference type="STRING" id="1513793.SAMN06296036_116121"/>
<dbReference type="PANTHER" id="PTHR33973">
    <property type="entry name" value="OS07G0153300 PROTEIN"/>
    <property type="match status" value="1"/>
</dbReference>
<name>A0A1Y6CFU3_9BACT</name>
<accession>A0A1Y6CFU3</accession>
<evidence type="ECO:0000313" key="1">
    <source>
        <dbReference type="EMBL" id="SMF53408.1"/>
    </source>
</evidence>
<sequence length="261" mass="30684">MVEHHGLLIGEVSHTRMIESNQFKYRVFYLCLDLDKLEELERSIPIISSKRPNIYRLHPADYINFDRNSIKENVMAWLSEFGFKQRVERIQLITLPRTFGYNFNPICFFIIYSHGVRYALIEVNNTFGEAKMFWAGALDDQGRATTKLPKDFYVSPFIPLDTQFHFKLRFNPQGFQAHVWSKDQEKTYLHAGLSTVSKPLTTGSLLATIFRYPLITIKVILGIHYEAGKLFIRRLPYLKKANDIHKQRGYYDRKHHSKFVS</sequence>
<protein>
    <recommendedName>
        <fullName evidence="3">DUF1365 domain-containing protein</fullName>
    </recommendedName>
</protein>
<dbReference type="OrthoDB" id="9778801at2"/>
<organism evidence="1 2">
    <name type="scientific">Pseudobacteriovorax antillogorgiicola</name>
    <dbReference type="NCBI Taxonomy" id="1513793"/>
    <lineage>
        <taxon>Bacteria</taxon>
        <taxon>Pseudomonadati</taxon>
        <taxon>Bdellovibrionota</taxon>
        <taxon>Oligoflexia</taxon>
        <taxon>Oligoflexales</taxon>
        <taxon>Pseudobacteriovoracaceae</taxon>
        <taxon>Pseudobacteriovorax</taxon>
    </lineage>
</organism>
<evidence type="ECO:0008006" key="3">
    <source>
        <dbReference type="Google" id="ProtNLM"/>
    </source>
</evidence>
<dbReference type="AlphaFoldDB" id="A0A1Y6CFU3"/>
<reference evidence="2" key="1">
    <citation type="submission" date="2017-04" db="EMBL/GenBank/DDBJ databases">
        <authorList>
            <person name="Varghese N."/>
            <person name="Submissions S."/>
        </authorList>
    </citation>
    <scope>NUCLEOTIDE SEQUENCE [LARGE SCALE GENOMIC DNA]</scope>
    <source>
        <strain evidence="2">RKEM611</strain>
    </source>
</reference>
<keyword evidence="2" id="KW-1185">Reference proteome</keyword>
<proteinExistence type="predicted"/>
<dbReference type="RefSeq" id="WP_132321680.1">
    <property type="nucleotide sequence ID" value="NZ_FWZT01000016.1"/>
</dbReference>
<dbReference type="PANTHER" id="PTHR33973:SF4">
    <property type="entry name" value="OS07G0153300 PROTEIN"/>
    <property type="match status" value="1"/>
</dbReference>
<gene>
    <name evidence="1" type="ORF">SAMN06296036_116121</name>
</gene>